<feature type="transmembrane region" description="Helical" evidence="1">
    <location>
        <begin position="415"/>
        <end position="436"/>
    </location>
</feature>
<dbReference type="EMBL" id="CP017305">
    <property type="protein sequence ID" value="AOS82853.1"/>
    <property type="molecule type" value="Genomic_DNA"/>
</dbReference>
<feature type="transmembrane region" description="Helical" evidence="1">
    <location>
        <begin position="164"/>
        <end position="181"/>
    </location>
</feature>
<evidence type="ECO:0000256" key="1">
    <source>
        <dbReference type="SAM" id="Phobius"/>
    </source>
</evidence>
<feature type="transmembrane region" description="Helical" evidence="1">
    <location>
        <begin position="69"/>
        <end position="90"/>
    </location>
</feature>
<accession>A0A1D8CYG1</accession>
<keyword evidence="1" id="KW-0812">Transmembrane</keyword>
<organism evidence="2 3">
    <name type="scientific">Chlorobaculum limnaeum</name>
    <dbReference type="NCBI Taxonomy" id="274537"/>
    <lineage>
        <taxon>Bacteria</taxon>
        <taxon>Pseudomonadati</taxon>
        <taxon>Chlorobiota</taxon>
        <taxon>Chlorobiia</taxon>
        <taxon>Chlorobiales</taxon>
        <taxon>Chlorobiaceae</taxon>
        <taxon>Chlorobaculum</taxon>
    </lineage>
</organism>
<feature type="transmembrane region" description="Helical" evidence="1">
    <location>
        <begin position="347"/>
        <end position="364"/>
    </location>
</feature>
<feature type="transmembrane region" description="Helical" evidence="1">
    <location>
        <begin position="233"/>
        <end position="254"/>
    </location>
</feature>
<dbReference type="RefSeq" id="WP_069808584.1">
    <property type="nucleotide sequence ID" value="NZ_CP017305.1"/>
</dbReference>
<keyword evidence="1" id="KW-0472">Membrane</keyword>
<reference evidence="2" key="1">
    <citation type="submission" date="2016-09" db="EMBL/GenBank/DDBJ databases">
        <title>Genome sequence of Chlorobaculum limnaeum.</title>
        <authorList>
            <person name="Liu Z."/>
            <person name="Tank M."/>
            <person name="Bryant D.A."/>
        </authorList>
    </citation>
    <scope>NUCLEOTIDE SEQUENCE [LARGE SCALE GENOMIC DNA]</scope>
    <source>
        <strain evidence="2">DSM 1677</strain>
    </source>
</reference>
<proteinExistence type="predicted"/>
<dbReference type="KEGG" id="clz:BIU88_01010"/>
<feature type="transmembrane region" description="Helical" evidence="1">
    <location>
        <begin position="384"/>
        <end position="403"/>
    </location>
</feature>
<keyword evidence="3" id="KW-1185">Reference proteome</keyword>
<feature type="transmembrane region" description="Helical" evidence="1">
    <location>
        <begin position="12"/>
        <end position="30"/>
    </location>
</feature>
<name>A0A1D8CYG1_CHLLM</name>
<sequence length="579" mass="66537">MLKNKISEVNRLNLVLRSVFWALAIILGFIQTRSGRYLMWYDGPSYLDIADNYLKGDWTTAINACWSPLYSWILGIALFIFHPSPYWELFLVKSVNFVLYLFALFSFDFFLNQIISYSSDKENRKEGIDDILKKPDWVWIVLGYTIFIWSSIVWILVHRDSPDMMVAALVYLATGFVVRIAMNPLNWSNYVILGFILGLSYLSKSFMLPLGFVYIISIIHISDRISLKSSLLRASISALLMLLVALPFITAISLQKQRFTIGDAGKLNYAWYVSPVANDHYWQGSPETGTPAHPVRTINKNPEIIEFATPISGSYPAWYDPSYWSDGIQPKFDLEKQIYIIKQNLKYLIKLFLAFFLLLFFFLASINKECTIGFLRNIIHNWRFFLTPIAGFISFIIFTDLAVIDEPWIAFQTRYIAPFVLMLFVFVVFSVDVKSVLSKKTLGGIVIVSVILANVALLFQPSFKRRTIEYPVNDIRNYHWQVADNLAKMGVRPGDRVAVLGFDDEELYWARLAKVKIIAAMSADYYSSKKRKKTIALNVLKKAGVNALVIPSLPPWVSDKDLSPDWDKIGETKTYIYKF</sequence>
<evidence type="ECO:0008006" key="4">
    <source>
        <dbReference type="Google" id="ProtNLM"/>
    </source>
</evidence>
<evidence type="ECO:0000313" key="3">
    <source>
        <dbReference type="Proteomes" id="UP000095185"/>
    </source>
</evidence>
<gene>
    <name evidence="2" type="ORF">BIU88_01010</name>
</gene>
<dbReference type="Proteomes" id="UP000095185">
    <property type="component" value="Chromosome"/>
</dbReference>
<keyword evidence="1" id="KW-1133">Transmembrane helix</keyword>
<protein>
    <recommendedName>
        <fullName evidence="4">Glycosyltransferase RgtA/B/C/D-like domain-containing protein</fullName>
    </recommendedName>
</protein>
<evidence type="ECO:0000313" key="2">
    <source>
        <dbReference type="EMBL" id="AOS82853.1"/>
    </source>
</evidence>
<feature type="transmembrane region" description="Helical" evidence="1">
    <location>
        <begin position="97"/>
        <end position="117"/>
    </location>
</feature>
<feature type="transmembrane region" description="Helical" evidence="1">
    <location>
        <begin position="442"/>
        <end position="459"/>
    </location>
</feature>
<feature type="transmembrane region" description="Helical" evidence="1">
    <location>
        <begin position="137"/>
        <end position="157"/>
    </location>
</feature>
<dbReference type="OrthoDB" id="621678at2"/>
<dbReference type="AlphaFoldDB" id="A0A1D8CYG1"/>